<sequence length="451" mass="49132">MVVVAILAAGRGTRMKSDLPKVLHSLGGRSLVERVIASVEPLSPSRRLVIVGYQAEQVKSGLQSPILEFVEQSVQLGTGHAIQQLLPYLDGYTGDLLVLNGDVPLLRTQTLEQLLQTHQTNQNAATILTAHLPHPKGYGRVFCNGNNIVQQIVEDKDCSPAQRQNHRINAGIYCFRWENLAQVLPHLQANNAQKEYYLTDAVTQVGQVMAVDVEDYQEILGINDRLQLATAYEILQRRVKEQWMMAGVTLIDPNSITIDDTVELQSDVIIEPQTHLRGNTVIQTGSRIGPGSLIENSQLGANVTVKYSVVTDSIIQDGTRIGPYAHLRGHAQVGVNCRIGNFVELKNTELGDRTNVAHLSYLGDATAGTQVNIGAGTITANYDGVKKHRTKIGDRTKTGSNSVLVAPIALGDDVYVAAGSTITEDVPNDSLVIARTRQVVKSGWRKKSAEC</sequence>
<feature type="binding site" evidence="18">
    <location>
        <position position="72"/>
    </location>
    <ligand>
        <name>UDP-N-acetyl-alpha-D-glucosamine</name>
        <dbReference type="ChEBI" id="CHEBI:57705"/>
    </ligand>
</feature>
<feature type="binding site" evidence="18">
    <location>
        <position position="372"/>
    </location>
    <ligand>
        <name>UDP-N-acetyl-alpha-D-glucosamine</name>
        <dbReference type="ChEBI" id="CHEBI:57705"/>
    </ligand>
</feature>
<comment type="cofactor">
    <cofactor evidence="18">
        <name>Mg(2+)</name>
        <dbReference type="ChEBI" id="CHEBI:18420"/>
    </cofactor>
    <text evidence="18">Binds 1 Mg(2+) ion per subunit.</text>
</comment>
<feature type="domain" description="MobA-like NTP transferase" evidence="19">
    <location>
        <begin position="5"/>
        <end position="135"/>
    </location>
</feature>
<dbReference type="InterPro" id="IPR029044">
    <property type="entry name" value="Nucleotide-diphossugar_trans"/>
</dbReference>
<feature type="binding site" evidence="18">
    <location>
        <begin position="381"/>
        <end position="382"/>
    </location>
    <ligand>
        <name>acetyl-CoA</name>
        <dbReference type="ChEBI" id="CHEBI:57288"/>
    </ligand>
</feature>
<dbReference type="EMBL" id="JACJRF010000036">
    <property type="protein sequence ID" value="MBD2346095.1"/>
    <property type="molecule type" value="Genomic_DNA"/>
</dbReference>
<keyword evidence="14 18" id="KW-0961">Cell wall biogenesis/degradation</keyword>
<dbReference type="InterPro" id="IPR025877">
    <property type="entry name" value="MobA-like_NTP_Trfase"/>
</dbReference>
<evidence type="ECO:0000256" key="17">
    <source>
        <dbReference type="ARBA" id="ARBA00049628"/>
    </source>
</evidence>
<dbReference type="GO" id="GO:0019134">
    <property type="term" value="F:glucosamine-1-phosphate N-acetyltransferase activity"/>
    <property type="evidence" value="ECO:0007669"/>
    <property type="project" value="UniProtKB-EC"/>
</dbReference>
<keyword evidence="9 18" id="KW-0460">Magnesium</keyword>
<feature type="binding site" evidence="18">
    <location>
        <position position="154"/>
    </location>
    <ligand>
        <name>UDP-N-acetyl-alpha-D-glucosamine</name>
        <dbReference type="ChEBI" id="CHEBI:57705"/>
    </ligand>
</feature>
<feature type="binding site" evidence="18">
    <location>
        <position position="375"/>
    </location>
    <ligand>
        <name>acetyl-CoA</name>
        <dbReference type="ChEBI" id="CHEBI:57288"/>
    </ligand>
</feature>
<comment type="similarity">
    <text evidence="2 18">In the C-terminal section; belongs to the transferase hexapeptide repeat family.</text>
</comment>
<feature type="binding site" evidence="18">
    <location>
        <position position="418"/>
    </location>
    <ligand>
        <name>acetyl-CoA</name>
        <dbReference type="ChEBI" id="CHEBI:57288"/>
    </ligand>
</feature>
<comment type="pathway">
    <text evidence="18">Nucleotide-sugar biosynthesis; UDP-N-acetyl-alpha-D-glucosamine biosynthesis; N-acetyl-alpha-D-glucosamine 1-phosphate from alpha-D-glucosamine 6-phosphate (route II): step 2/2.</text>
</comment>
<protein>
    <recommendedName>
        <fullName evidence="18">Bifunctional protein GlmU</fullName>
    </recommendedName>
    <domain>
        <recommendedName>
            <fullName evidence="18">UDP-N-acetylglucosamine pyrophosphorylase</fullName>
            <ecNumber evidence="18">2.7.7.23</ecNumber>
        </recommendedName>
        <alternativeName>
            <fullName evidence="18">N-acetylglucosamine-1-phosphate uridyltransferase</fullName>
        </alternativeName>
    </domain>
    <domain>
        <recommendedName>
            <fullName evidence="18">Glucosamine-1-phosphate N-acetyltransferase</fullName>
            <ecNumber evidence="18">2.3.1.157</ecNumber>
        </recommendedName>
    </domain>
</protein>
<comment type="pathway">
    <text evidence="18">Nucleotide-sugar biosynthesis; UDP-N-acetyl-alpha-D-glucosamine biosynthesis; UDP-N-acetyl-alpha-D-glucosamine from N-acetyl-alpha-D-glucosamine 1-phosphate: step 1/1.</text>
</comment>
<evidence type="ECO:0000256" key="10">
    <source>
        <dbReference type="ARBA" id="ARBA00022960"/>
    </source>
</evidence>
<dbReference type="GO" id="GO:0003977">
    <property type="term" value="F:UDP-N-acetylglucosamine diphosphorylase activity"/>
    <property type="evidence" value="ECO:0007669"/>
    <property type="project" value="UniProtKB-EC"/>
</dbReference>
<dbReference type="PANTHER" id="PTHR43584">
    <property type="entry name" value="NUCLEOTIDYL TRANSFERASE"/>
    <property type="match status" value="1"/>
</dbReference>
<evidence type="ECO:0000256" key="9">
    <source>
        <dbReference type="ARBA" id="ARBA00022842"/>
    </source>
</evidence>
<keyword evidence="11 18" id="KW-0573">Peptidoglycan synthesis</keyword>
<evidence type="ECO:0000256" key="6">
    <source>
        <dbReference type="ARBA" id="ARBA00022695"/>
    </source>
</evidence>
<dbReference type="SUPFAM" id="SSF51161">
    <property type="entry name" value="Trimeric LpxA-like enzymes"/>
    <property type="match status" value="1"/>
</dbReference>
<accession>A0ABR8CWB0</accession>
<keyword evidence="8 18" id="KW-0677">Repeat</keyword>
<evidence type="ECO:0000256" key="12">
    <source>
        <dbReference type="ARBA" id="ARBA00023268"/>
    </source>
</evidence>
<dbReference type="NCBIfam" id="NF010940">
    <property type="entry name" value="PRK14360.1"/>
    <property type="match status" value="1"/>
</dbReference>
<comment type="similarity">
    <text evidence="3 18">In the N-terminal section; belongs to the N-acetylglucosamine-1-phosphate uridyltransferase family.</text>
</comment>
<comment type="caution">
    <text evidence="18">Lacks conserved residue(s) required for the propagation of feature annotation.</text>
</comment>
<comment type="subunit">
    <text evidence="18">Homotrimer.</text>
</comment>
<dbReference type="Proteomes" id="UP000607281">
    <property type="component" value="Unassembled WGS sequence"/>
</dbReference>
<dbReference type="InterPro" id="IPR011004">
    <property type="entry name" value="Trimer_LpxA-like_sf"/>
</dbReference>
<feature type="binding site" evidence="18">
    <location>
        <begin position="77"/>
        <end position="78"/>
    </location>
    <ligand>
        <name>UDP-N-acetyl-alpha-D-glucosamine</name>
        <dbReference type="ChEBI" id="CHEBI:57705"/>
    </ligand>
</feature>
<keyword evidence="6 18" id="KW-0548">Nucleotidyltransferase</keyword>
<dbReference type="Gene3D" id="3.90.550.10">
    <property type="entry name" value="Spore Coat Polysaccharide Biosynthesis Protein SpsA, Chain A"/>
    <property type="match status" value="1"/>
</dbReference>
<dbReference type="CDD" id="cd02540">
    <property type="entry name" value="GT2_GlmU_N_bac"/>
    <property type="match status" value="1"/>
</dbReference>
<comment type="catalytic activity">
    <reaction evidence="15 18">
        <text>alpha-D-glucosamine 1-phosphate + acetyl-CoA = N-acetyl-alpha-D-glucosamine 1-phosphate + CoA + H(+)</text>
        <dbReference type="Rhea" id="RHEA:13725"/>
        <dbReference type="ChEBI" id="CHEBI:15378"/>
        <dbReference type="ChEBI" id="CHEBI:57287"/>
        <dbReference type="ChEBI" id="CHEBI:57288"/>
        <dbReference type="ChEBI" id="CHEBI:57776"/>
        <dbReference type="ChEBI" id="CHEBI:58516"/>
        <dbReference type="EC" id="2.3.1.157"/>
    </reaction>
</comment>
<feature type="binding site" evidence="18">
    <location>
        <position position="102"/>
    </location>
    <ligand>
        <name>Mg(2+)</name>
        <dbReference type="ChEBI" id="CHEBI:18420"/>
    </ligand>
</feature>
<dbReference type="InterPro" id="IPR038009">
    <property type="entry name" value="GlmU_C_LbH"/>
</dbReference>
<gene>
    <name evidence="18 20" type="primary">glmU</name>
    <name evidence="20" type="ORF">H6G18_18375</name>
</gene>
<comment type="catalytic activity">
    <reaction evidence="16 18">
        <text>N-acetyl-alpha-D-glucosamine 1-phosphate + UTP + H(+) = UDP-N-acetyl-alpha-D-glucosamine + diphosphate</text>
        <dbReference type="Rhea" id="RHEA:13509"/>
        <dbReference type="ChEBI" id="CHEBI:15378"/>
        <dbReference type="ChEBI" id="CHEBI:33019"/>
        <dbReference type="ChEBI" id="CHEBI:46398"/>
        <dbReference type="ChEBI" id="CHEBI:57705"/>
        <dbReference type="ChEBI" id="CHEBI:57776"/>
        <dbReference type="EC" id="2.7.7.23"/>
    </reaction>
</comment>
<feature type="binding site" evidence="18">
    <location>
        <position position="328"/>
    </location>
    <ligand>
        <name>UDP-N-acetyl-alpha-D-glucosamine</name>
        <dbReference type="ChEBI" id="CHEBI:57705"/>
    </ligand>
</feature>
<evidence type="ECO:0000256" key="8">
    <source>
        <dbReference type="ARBA" id="ARBA00022737"/>
    </source>
</evidence>
<dbReference type="InterPro" id="IPR005882">
    <property type="entry name" value="Bifunctional_GlmU"/>
</dbReference>
<evidence type="ECO:0000256" key="3">
    <source>
        <dbReference type="ARBA" id="ARBA00007947"/>
    </source>
</evidence>
<evidence type="ECO:0000256" key="15">
    <source>
        <dbReference type="ARBA" id="ARBA00048247"/>
    </source>
</evidence>
<evidence type="ECO:0000256" key="18">
    <source>
        <dbReference type="HAMAP-Rule" id="MF_01631"/>
    </source>
</evidence>
<evidence type="ECO:0000256" key="4">
    <source>
        <dbReference type="ARBA" id="ARBA00022490"/>
    </source>
</evidence>
<feature type="region of interest" description="Linker" evidence="18">
    <location>
        <begin position="226"/>
        <end position="246"/>
    </location>
</feature>
<feature type="binding site" evidence="18">
    <location>
        <position position="223"/>
    </location>
    <ligand>
        <name>UDP-N-acetyl-alpha-D-glucosamine</name>
        <dbReference type="ChEBI" id="CHEBI:57705"/>
    </ligand>
</feature>
<keyword evidence="12 18" id="KW-0511">Multifunctional enzyme</keyword>
<feature type="binding site" evidence="18">
    <location>
        <position position="346"/>
    </location>
    <ligand>
        <name>UDP-N-acetyl-alpha-D-glucosamine</name>
        <dbReference type="ChEBI" id="CHEBI:57705"/>
    </ligand>
</feature>
<feature type="binding site" evidence="18">
    <location>
        <position position="223"/>
    </location>
    <ligand>
        <name>Mg(2+)</name>
        <dbReference type="ChEBI" id="CHEBI:18420"/>
    </ligand>
</feature>
<name>A0ABR8CWB0_9NOST</name>
<evidence type="ECO:0000256" key="1">
    <source>
        <dbReference type="ARBA" id="ARBA00004496"/>
    </source>
</evidence>
<dbReference type="InterPro" id="IPR001451">
    <property type="entry name" value="Hexapep"/>
</dbReference>
<dbReference type="HAMAP" id="MF_01631">
    <property type="entry name" value="GlmU"/>
    <property type="match status" value="1"/>
</dbReference>
<dbReference type="CDD" id="cd03353">
    <property type="entry name" value="LbH_GlmU_C"/>
    <property type="match status" value="1"/>
</dbReference>
<feature type="binding site" evidence="18">
    <location>
        <position position="400"/>
    </location>
    <ligand>
        <name>acetyl-CoA</name>
        <dbReference type="ChEBI" id="CHEBI:57288"/>
    </ligand>
</feature>
<keyword evidence="4 18" id="KW-0963">Cytoplasm</keyword>
<evidence type="ECO:0000256" key="16">
    <source>
        <dbReference type="ARBA" id="ARBA00048493"/>
    </source>
</evidence>
<feature type="region of interest" description="Pyrophosphorylase" evidence="18">
    <location>
        <begin position="1"/>
        <end position="225"/>
    </location>
</feature>
<dbReference type="Pfam" id="PF12804">
    <property type="entry name" value="NTP_transf_3"/>
    <property type="match status" value="1"/>
</dbReference>
<evidence type="ECO:0000259" key="19">
    <source>
        <dbReference type="Pfam" id="PF12804"/>
    </source>
</evidence>
<evidence type="ECO:0000256" key="13">
    <source>
        <dbReference type="ARBA" id="ARBA00023315"/>
    </source>
</evidence>
<dbReference type="SUPFAM" id="SSF53448">
    <property type="entry name" value="Nucleotide-diphospho-sugar transferases"/>
    <property type="match status" value="1"/>
</dbReference>
<evidence type="ECO:0000313" key="20">
    <source>
        <dbReference type="EMBL" id="MBD2346095.1"/>
    </source>
</evidence>
<feature type="binding site" evidence="18">
    <location>
        <begin position="7"/>
        <end position="10"/>
    </location>
    <ligand>
        <name>UDP-N-acetyl-alpha-D-glucosamine</name>
        <dbReference type="ChEBI" id="CHEBI:57705"/>
    </ligand>
</feature>
<feature type="binding site" evidence="18">
    <location>
        <position position="169"/>
    </location>
    <ligand>
        <name>UDP-N-acetyl-alpha-D-glucosamine</name>
        <dbReference type="ChEBI" id="CHEBI:57705"/>
    </ligand>
</feature>
<feature type="region of interest" description="N-acetyltransferase" evidence="18">
    <location>
        <begin position="247"/>
        <end position="451"/>
    </location>
</feature>
<feature type="binding site" evidence="18">
    <location>
        <position position="435"/>
    </location>
    <ligand>
        <name>acetyl-CoA</name>
        <dbReference type="ChEBI" id="CHEBI:57288"/>
    </ligand>
</feature>
<dbReference type="Pfam" id="PF00132">
    <property type="entry name" value="Hexapep"/>
    <property type="match status" value="2"/>
</dbReference>
<keyword evidence="21" id="KW-1185">Reference proteome</keyword>
<comment type="subcellular location">
    <subcellularLocation>
        <location evidence="1 18">Cytoplasm</location>
    </subcellularLocation>
</comment>
<proteinExistence type="inferred from homology"/>
<evidence type="ECO:0000256" key="14">
    <source>
        <dbReference type="ARBA" id="ARBA00023316"/>
    </source>
</evidence>
<feature type="active site" description="Proton acceptor" evidence="18">
    <location>
        <position position="358"/>
    </location>
</feature>
<feature type="binding site" evidence="18">
    <location>
        <position position="21"/>
    </location>
    <ligand>
        <name>UDP-N-acetyl-alpha-D-glucosamine</name>
        <dbReference type="ChEBI" id="CHEBI:57705"/>
    </ligand>
</feature>
<evidence type="ECO:0000256" key="5">
    <source>
        <dbReference type="ARBA" id="ARBA00022679"/>
    </source>
</evidence>
<evidence type="ECO:0000256" key="7">
    <source>
        <dbReference type="ARBA" id="ARBA00022723"/>
    </source>
</evidence>
<dbReference type="Gene3D" id="2.160.10.10">
    <property type="entry name" value="Hexapeptide repeat proteins"/>
    <property type="match status" value="1"/>
</dbReference>
<dbReference type="RefSeq" id="WP_190408522.1">
    <property type="nucleotide sequence ID" value="NZ_JACJRF010000036.1"/>
</dbReference>
<keyword evidence="5 18" id="KW-0808">Transferase</keyword>
<keyword evidence="10 18" id="KW-0133">Cell shape</keyword>
<keyword evidence="7 18" id="KW-0479">Metal-binding</keyword>
<feature type="binding site" evidence="18">
    <location>
        <position position="139"/>
    </location>
    <ligand>
        <name>UDP-N-acetyl-alpha-D-glucosamine</name>
        <dbReference type="ChEBI" id="CHEBI:57705"/>
    </ligand>
</feature>
<feature type="binding site" evidence="18">
    <location>
        <position position="361"/>
    </location>
    <ligand>
        <name>UDP-N-acetyl-alpha-D-glucosamine</name>
        <dbReference type="ChEBI" id="CHEBI:57705"/>
    </ligand>
</feature>
<evidence type="ECO:0000256" key="2">
    <source>
        <dbReference type="ARBA" id="ARBA00007707"/>
    </source>
</evidence>
<evidence type="ECO:0000256" key="11">
    <source>
        <dbReference type="ARBA" id="ARBA00022984"/>
    </source>
</evidence>
<organism evidence="20 21">
    <name type="scientific">Anabaena subtropica FACHB-260</name>
    <dbReference type="NCBI Taxonomy" id="2692884"/>
    <lineage>
        <taxon>Bacteria</taxon>
        <taxon>Bacillati</taxon>
        <taxon>Cyanobacteriota</taxon>
        <taxon>Cyanophyceae</taxon>
        <taxon>Nostocales</taxon>
        <taxon>Nostocaceae</taxon>
        <taxon>Anabaena</taxon>
    </lineage>
</organism>
<comment type="caution">
    <text evidence="20">The sequence shown here is derived from an EMBL/GenBank/DDBJ whole genome shotgun (WGS) entry which is preliminary data.</text>
</comment>
<dbReference type="EC" id="2.3.1.157" evidence="18"/>
<reference evidence="20 21" key="1">
    <citation type="journal article" date="2020" name="ISME J.">
        <title>Comparative genomics reveals insights into cyanobacterial evolution and habitat adaptation.</title>
        <authorList>
            <person name="Chen M.Y."/>
            <person name="Teng W.K."/>
            <person name="Zhao L."/>
            <person name="Hu C.X."/>
            <person name="Zhou Y.K."/>
            <person name="Han B.P."/>
            <person name="Song L.R."/>
            <person name="Shu W.S."/>
        </authorList>
    </citation>
    <scope>NUCLEOTIDE SEQUENCE [LARGE SCALE GENOMIC DNA]</scope>
    <source>
        <strain evidence="20 21">FACHB-260</strain>
    </source>
</reference>
<dbReference type="InterPro" id="IPR050065">
    <property type="entry name" value="GlmU-like"/>
</dbReference>
<keyword evidence="13 18" id="KW-0012">Acyltransferase</keyword>
<evidence type="ECO:0000313" key="21">
    <source>
        <dbReference type="Proteomes" id="UP000607281"/>
    </source>
</evidence>
<comment type="pathway">
    <text evidence="18">Bacterial outer membrane biogenesis; LPS lipid A biosynthesis.</text>
</comment>
<dbReference type="EC" id="2.7.7.23" evidence="18"/>
<dbReference type="PANTHER" id="PTHR43584:SF3">
    <property type="entry name" value="BIFUNCTIONAL PROTEIN GLMU"/>
    <property type="match status" value="1"/>
</dbReference>
<comment type="function">
    <text evidence="17 18">Catalyzes the last two sequential reactions in the de novo biosynthetic pathway for UDP-N-acetylglucosamine (UDP-GlcNAc). The C-terminal domain catalyzes the transfer of acetyl group from acetyl coenzyme A to glucosamine-1-phosphate (GlcN-1-P) to produce N-acetylglucosamine-1-phosphate (GlcNAc-1-P), which is converted into UDP-GlcNAc by the transfer of uridine 5-monophosphate (from uridine 5-triphosphate), a reaction catalyzed by the N-terminal domain.</text>
</comment>
<dbReference type="NCBIfam" id="TIGR01173">
    <property type="entry name" value="glmU"/>
    <property type="match status" value="1"/>
</dbReference>